<proteinExistence type="predicted"/>
<feature type="transmembrane region" description="Helical" evidence="1">
    <location>
        <begin position="7"/>
        <end position="26"/>
    </location>
</feature>
<dbReference type="SMART" id="SM00267">
    <property type="entry name" value="GGDEF"/>
    <property type="match status" value="1"/>
</dbReference>
<dbReference type="PANTHER" id="PTHR44757">
    <property type="entry name" value="DIGUANYLATE CYCLASE DGCP"/>
    <property type="match status" value="1"/>
</dbReference>
<dbReference type="InterPro" id="IPR043128">
    <property type="entry name" value="Rev_trsase/Diguanyl_cyclase"/>
</dbReference>
<dbReference type="NCBIfam" id="TIGR00254">
    <property type="entry name" value="GGDEF"/>
    <property type="match status" value="1"/>
</dbReference>
<dbReference type="InterPro" id="IPR035919">
    <property type="entry name" value="EAL_sf"/>
</dbReference>
<dbReference type="InterPro" id="IPR029787">
    <property type="entry name" value="Nucleotide_cyclase"/>
</dbReference>
<dbReference type="SUPFAM" id="SSF141868">
    <property type="entry name" value="EAL domain-like"/>
    <property type="match status" value="1"/>
</dbReference>
<evidence type="ECO:0000256" key="1">
    <source>
        <dbReference type="SAM" id="Phobius"/>
    </source>
</evidence>
<dbReference type="InterPro" id="IPR052155">
    <property type="entry name" value="Biofilm_reg_signaling"/>
</dbReference>
<evidence type="ECO:0000259" key="2">
    <source>
        <dbReference type="PROSITE" id="PS50883"/>
    </source>
</evidence>
<dbReference type="CDD" id="cd01948">
    <property type="entry name" value="EAL"/>
    <property type="match status" value="1"/>
</dbReference>
<dbReference type="InterPro" id="IPR001633">
    <property type="entry name" value="EAL_dom"/>
</dbReference>
<reference evidence="4 5" key="1">
    <citation type="submission" date="2017-03" db="EMBL/GenBank/DDBJ databases">
        <title>Genome sequencing of Shewanella japonica KCTC 22435.</title>
        <authorList>
            <person name="Kim K.M."/>
        </authorList>
    </citation>
    <scope>NUCLEOTIDE SEQUENCE [LARGE SCALE GENOMIC DNA]</scope>
    <source>
        <strain evidence="4 5">KCTC 22435</strain>
    </source>
</reference>
<keyword evidence="1" id="KW-0812">Transmembrane</keyword>
<keyword evidence="1" id="KW-0472">Membrane</keyword>
<evidence type="ECO:0000313" key="4">
    <source>
        <dbReference type="EMBL" id="ARD21281.1"/>
    </source>
</evidence>
<evidence type="ECO:0000313" key="5">
    <source>
        <dbReference type="Proteomes" id="UP000191820"/>
    </source>
</evidence>
<dbReference type="PROSITE" id="PS50883">
    <property type="entry name" value="EAL"/>
    <property type="match status" value="1"/>
</dbReference>
<feature type="domain" description="EAL" evidence="2">
    <location>
        <begin position="367"/>
        <end position="621"/>
    </location>
</feature>
<protein>
    <submittedName>
        <fullName evidence="4">GGDEF domain-containing protein</fullName>
    </submittedName>
</protein>
<gene>
    <name evidence="4" type="ORF">SJ2017_0950</name>
</gene>
<dbReference type="InterPro" id="IPR000160">
    <property type="entry name" value="GGDEF_dom"/>
</dbReference>
<dbReference type="Proteomes" id="UP000191820">
    <property type="component" value="Chromosome"/>
</dbReference>
<keyword evidence="5" id="KW-1185">Reference proteome</keyword>
<dbReference type="Gene3D" id="3.30.70.270">
    <property type="match status" value="1"/>
</dbReference>
<dbReference type="Gene3D" id="3.20.20.450">
    <property type="entry name" value="EAL domain"/>
    <property type="match status" value="1"/>
</dbReference>
<feature type="domain" description="GGDEF" evidence="3">
    <location>
        <begin position="213"/>
        <end position="358"/>
    </location>
</feature>
<dbReference type="EMBL" id="CP020472">
    <property type="protein sequence ID" value="ARD21281.1"/>
    <property type="molecule type" value="Genomic_DNA"/>
</dbReference>
<dbReference type="SMART" id="SM00052">
    <property type="entry name" value="EAL"/>
    <property type="match status" value="1"/>
</dbReference>
<feature type="transmembrane region" description="Helical" evidence="1">
    <location>
        <begin position="99"/>
        <end position="119"/>
    </location>
</feature>
<accession>A0ABN4YCI4</accession>
<dbReference type="Pfam" id="PF00563">
    <property type="entry name" value="EAL"/>
    <property type="match status" value="1"/>
</dbReference>
<sequence>MTKLSKFTFTIVSFICMLYVLLVLSFNHGLQGIHSNIFHHKITQITLSEASNLPTHWQKLLFIDNNLVQSGQYYYAVLSKKSDVLEVVKIKDVLSEMMMFSNIPLLLLAFLAYLIPFYIKSRSDRKNSASLSFINNETNKLLKSYNIAPPENDGQNTLSHISVALNELNKHVKQQTTQNLLGIYQDKLTGLIDRHAYLEHLEKQLALAEKKQKKQALLFIDLDGFKQVNDSFGHSFGDEILIQVAQRLATVVRNQGLSQISETVKLELNLSRLGGDEFSIFIEDFEDENRAIDVAQNVLHEIERDFVLGNKVIKIGASIGIATYPDSASSPNTLLQMADVAMYRAKTDGRGIFRVYSPEMGNKIRRYHYLIEELRLAIASQSFTLSFQPIVNVDDFSIDYFESLARWNHPVEGPISPAEFIPIAEDSNLIIELGNWILFEACRQMSAWHNAGMNKVKMSVNISGIQLKHLPVYEWVTDTLAKTGLPPTALLLEITESCLIHASEKIIDDLERLRQQGVQIAIDDFGTGFSSLSALGNLPVDIIKIDKLFIDQATINPKYEKILNSISDLGKQLDLKIVAEGVEVASQFELVKNLGIHCVQGFLISRPESSYNVGSKVIRNNLNHIALTGTGVCTPKSPTEAA</sequence>
<dbReference type="SUPFAM" id="SSF55073">
    <property type="entry name" value="Nucleotide cyclase"/>
    <property type="match status" value="1"/>
</dbReference>
<organism evidence="4 5">
    <name type="scientific">Shewanella japonica</name>
    <dbReference type="NCBI Taxonomy" id="93973"/>
    <lineage>
        <taxon>Bacteria</taxon>
        <taxon>Pseudomonadati</taxon>
        <taxon>Pseudomonadota</taxon>
        <taxon>Gammaproteobacteria</taxon>
        <taxon>Alteromonadales</taxon>
        <taxon>Shewanellaceae</taxon>
        <taxon>Shewanella</taxon>
    </lineage>
</organism>
<dbReference type="PANTHER" id="PTHR44757:SF2">
    <property type="entry name" value="BIOFILM ARCHITECTURE MAINTENANCE PROTEIN MBAA"/>
    <property type="match status" value="1"/>
</dbReference>
<name>A0ABN4YCI4_9GAMM</name>
<dbReference type="RefSeq" id="WP_080915054.1">
    <property type="nucleotide sequence ID" value="NZ_CP020472.1"/>
</dbReference>
<dbReference type="PROSITE" id="PS50887">
    <property type="entry name" value="GGDEF"/>
    <property type="match status" value="1"/>
</dbReference>
<dbReference type="CDD" id="cd01949">
    <property type="entry name" value="GGDEF"/>
    <property type="match status" value="1"/>
</dbReference>
<dbReference type="Pfam" id="PF00990">
    <property type="entry name" value="GGDEF"/>
    <property type="match status" value="1"/>
</dbReference>
<evidence type="ECO:0000259" key="3">
    <source>
        <dbReference type="PROSITE" id="PS50887"/>
    </source>
</evidence>
<keyword evidence="1" id="KW-1133">Transmembrane helix</keyword>